<reference evidence="2" key="1">
    <citation type="submission" date="2020-11" db="EMBL/GenBank/DDBJ databases">
        <authorList>
            <person name="Tran Van P."/>
        </authorList>
    </citation>
    <scope>NUCLEOTIDE SEQUENCE</scope>
</reference>
<dbReference type="PANTHER" id="PTHR13271">
    <property type="entry name" value="UNCHARACTERIZED PUTATIVE METHYLTRANSFERASE"/>
    <property type="match status" value="1"/>
</dbReference>
<accession>A0A7R8W8H5</accession>
<feature type="region of interest" description="Disordered" evidence="1">
    <location>
        <begin position="1"/>
        <end position="23"/>
    </location>
</feature>
<dbReference type="Gene3D" id="3.90.1410.10">
    <property type="entry name" value="set domain protein methyltransferase, domain 1"/>
    <property type="match status" value="1"/>
</dbReference>
<dbReference type="EMBL" id="OB660392">
    <property type="protein sequence ID" value="CAD7224537.1"/>
    <property type="molecule type" value="Genomic_DNA"/>
</dbReference>
<organism evidence="2">
    <name type="scientific">Cyprideis torosa</name>
    <dbReference type="NCBI Taxonomy" id="163714"/>
    <lineage>
        <taxon>Eukaryota</taxon>
        <taxon>Metazoa</taxon>
        <taxon>Ecdysozoa</taxon>
        <taxon>Arthropoda</taxon>
        <taxon>Crustacea</taxon>
        <taxon>Oligostraca</taxon>
        <taxon>Ostracoda</taxon>
        <taxon>Podocopa</taxon>
        <taxon>Podocopida</taxon>
        <taxon>Cytherocopina</taxon>
        <taxon>Cytheroidea</taxon>
        <taxon>Cytherideidae</taxon>
        <taxon>Cyprideis</taxon>
    </lineage>
</organism>
<dbReference type="InterPro" id="IPR001214">
    <property type="entry name" value="SET_dom"/>
</dbReference>
<dbReference type="OrthoDB" id="341421at2759"/>
<dbReference type="GO" id="GO:0016279">
    <property type="term" value="F:protein-lysine N-methyltransferase activity"/>
    <property type="evidence" value="ECO:0007669"/>
    <property type="project" value="TreeGrafter"/>
</dbReference>
<sequence>MTRGRTYRGRQKKRDPVHRPPVSCEDESFWRLQRWANAKGDHVSGGRVRLKLVWFPQTSCRGLMAMENVPAGSVLFRIPSSVILLPQQAPPPTAPAAPHPTPPLPLLFPEEALTFRLLLEDRKGSESNWNWYLRTLPRDFSSHPLSHPHLSEFLEGELKEDFQKECQRANRCYAKLRTQFSDRSLTYSEFLWAWLCVLTRAVHVPGFDTQAMVPMLDLVNHDPFVSTELRVRYEQQQRVVHNAHVPNGKVSWLHPVHTSPSKPNFTLELVTHSSFRRGKEVFITYGDRSNSRLWLEYGFILPSNPASVLSWSPMDLSLRLKEVYGELLPLKEVPSWVRGIQCGSSTGPTWMMRQAVAFALGLSSLEEERVLSACDRALAAGAMKRVLEVEDRTLRSQQDKMRENMSAPTCSGVPRQLIDAAILLYDELLNICRNTLLKIDGEGT</sequence>
<protein>
    <submittedName>
        <fullName evidence="2">Uncharacterized protein</fullName>
    </submittedName>
</protein>
<dbReference type="PROSITE" id="PS50280">
    <property type="entry name" value="SET"/>
    <property type="match status" value="1"/>
</dbReference>
<name>A0A7R8W8H5_9CRUS</name>
<gene>
    <name evidence="2" type="ORF">CTOB1V02_LOCUS2494</name>
</gene>
<dbReference type="InterPro" id="IPR046341">
    <property type="entry name" value="SET_dom_sf"/>
</dbReference>
<dbReference type="PANTHER" id="PTHR13271:SF151">
    <property type="entry name" value="SET DOMAIN-CONTAINING PROTEIN 4"/>
    <property type="match status" value="1"/>
</dbReference>
<evidence type="ECO:0000313" key="2">
    <source>
        <dbReference type="EMBL" id="CAD7224537.1"/>
    </source>
</evidence>
<dbReference type="AlphaFoldDB" id="A0A7R8W8H5"/>
<feature type="compositionally biased region" description="Basic residues" evidence="1">
    <location>
        <begin position="1"/>
        <end position="16"/>
    </location>
</feature>
<proteinExistence type="predicted"/>
<dbReference type="SUPFAM" id="SSF82199">
    <property type="entry name" value="SET domain"/>
    <property type="match status" value="1"/>
</dbReference>
<dbReference type="InterPro" id="IPR050600">
    <property type="entry name" value="SETD3_SETD6_MTase"/>
</dbReference>
<evidence type="ECO:0000256" key="1">
    <source>
        <dbReference type="SAM" id="MobiDB-lite"/>
    </source>
</evidence>